<feature type="domain" description="Guanylate cyclase" evidence="16">
    <location>
        <begin position="1"/>
        <end position="90"/>
    </location>
</feature>
<evidence type="ECO:0000256" key="13">
    <source>
        <dbReference type="ARBA" id="ARBA00023136"/>
    </source>
</evidence>
<gene>
    <name evidence="18" type="primary">LOC104954027</name>
</gene>
<keyword evidence="10" id="KW-0460">Magnesium</keyword>
<evidence type="ECO:0000256" key="1">
    <source>
        <dbReference type="ARBA" id="ARBA00001593"/>
    </source>
</evidence>
<dbReference type="GO" id="GO:0007189">
    <property type="term" value="P:adenylate cyclase-activating G protein-coupled receptor signaling pathway"/>
    <property type="evidence" value="ECO:0007669"/>
    <property type="project" value="TreeGrafter"/>
</dbReference>
<evidence type="ECO:0000256" key="3">
    <source>
        <dbReference type="ARBA" id="ARBA00001946"/>
    </source>
</evidence>
<dbReference type="CDD" id="cd07302">
    <property type="entry name" value="CHD"/>
    <property type="match status" value="1"/>
</dbReference>
<proteinExistence type="inferred from homology"/>
<evidence type="ECO:0000256" key="15">
    <source>
        <dbReference type="RuleBase" id="RU000405"/>
    </source>
</evidence>
<dbReference type="GO" id="GO:0035556">
    <property type="term" value="P:intracellular signal transduction"/>
    <property type="evidence" value="ECO:0007669"/>
    <property type="project" value="InterPro"/>
</dbReference>
<dbReference type="Pfam" id="PF00211">
    <property type="entry name" value="Guanylate_cyc"/>
    <property type="match status" value="1"/>
</dbReference>
<dbReference type="AlphaFoldDB" id="A0A6I9NY39"/>
<evidence type="ECO:0000313" key="17">
    <source>
        <dbReference type="Proteomes" id="UP000504611"/>
    </source>
</evidence>
<keyword evidence="17" id="KW-1185">Reference proteome</keyword>
<evidence type="ECO:0000256" key="8">
    <source>
        <dbReference type="ARBA" id="ARBA00022741"/>
    </source>
</evidence>
<dbReference type="GO" id="GO:0046872">
    <property type="term" value="F:metal ion binding"/>
    <property type="evidence" value="ECO:0007669"/>
    <property type="project" value="UniProtKB-KW"/>
</dbReference>
<evidence type="ECO:0000256" key="14">
    <source>
        <dbReference type="ARBA" id="ARBA00023239"/>
    </source>
</evidence>
<dbReference type="SUPFAM" id="SSF55073">
    <property type="entry name" value="Nucleotide cyclase"/>
    <property type="match status" value="1"/>
</dbReference>
<dbReference type="KEGG" id="ncc:104954027"/>
<evidence type="ECO:0000256" key="11">
    <source>
        <dbReference type="ARBA" id="ARBA00022989"/>
    </source>
</evidence>
<keyword evidence="6" id="KW-0812">Transmembrane</keyword>
<dbReference type="GO" id="GO:0004016">
    <property type="term" value="F:adenylate cyclase activity"/>
    <property type="evidence" value="ECO:0007669"/>
    <property type="project" value="UniProtKB-EC"/>
</dbReference>
<protein>
    <recommendedName>
        <fullName evidence="5">adenylate cyclase</fullName>
        <ecNumber evidence="5">4.6.1.1</ecNumber>
    </recommendedName>
</protein>
<reference evidence="18" key="1">
    <citation type="submission" date="2025-08" db="UniProtKB">
        <authorList>
            <consortium name="RefSeq"/>
        </authorList>
    </citation>
    <scope>IDENTIFICATION</scope>
    <source>
        <tissue evidence="18">Muscle</tissue>
    </source>
</reference>
<organism evidence="17 18">
    <name type="scientific">Notothenia coriiceps</name>
    <name type="common">black rockcod</name>
    <dbReference type="NCBI Taxonomy" id="8208"/>
    <lineage>
        <taxon>Eukaryota</taxon>
        <taxon>Metazoa</taxon>
        <taxon>Chordata</taxon>
        <taxon>Craniata</taxon>
        <taxon>Vertebrata</taxon>
        <taxon>Euteleostomi</taxon>
        <taxon>Actinopterygii</taxon>
        <taxon>Neopterygii</taxon>
        <taxon>Teleostei</taxon>
        <taxon>Neoteleostei</taxon>
        <taxon>Acanthomorphata</taxon>
        <taxon>Eupercaria</taxon>
        <taxon>Perciformes</taxon>
        <taxon>Notothenioidei</taxon>
        <taxon>Nototheniidae</taxon>
        <taxon>Notothenia</taxon>
    </lineage>
</organism>
<dbReference type="PANTHER" id="PTHR45627">
    <property type="entry name" value="ADENYLATE CYCLASE TYPE 1"/>
    <property type="match status" value="1"/>
</dbReference>
<evidence type="ECO:0000313" key="18">
    <source>
        <dbReference type="RefSeq" id="XP_010779376.1"/>
    </source>
</evidence>
<keyword evidence="9" id="KW-0067">ATP-binding</keyword>
<feature type="non-terminal residue" evidence="18">
    <location>
        <position position="1"/>
    </location>
</feature>
<dbReference type="RefSeq" id="XP_010779376.1">
    <property type="nucleotide sequence ID" value="XM_010781074.1"/>
</dbReference>
<evidence type="ECO:0000256" key="4">
    <source>
        <dbReference type="ARBA" id="ARBA00004141"/>
    </source>
</evidence>
<keyword evidence="11" id="KW-1133">Transmembrane helix</keyword>
<comment type="cofactor">
    <cofactor evidence="3">
        <name>Mg(2+)</name>
        <dbReference type="ChEBI" id="CHEBI:18420"/>
    </cofactor>
</comment>
<dbReference type="InterPro" id="IPR001054">
    <property type="entry name" value="A/G_cyclase"/>
</dbReference>
<dbReference type="SMART" id="SM00044">
    <property type="entry name" value="CYCc"/>
    <property type="match status" value="1"/>
</dbReference>
<dbReference type="GO" id="GO:0006171">
    <property type="term" value="P:cAMP biosynthetic process"/>
    <property type="evidence" value="ECO:0007669"/>
    <property type="project" value="UniProtKB-KW"/>
</dbReference>
<evidence type="ECO:0000256" key="6">
    <source>
        <dbReference type="ARBA" id="ARBA00022692"/>
    </source>
</evidence>
<evidence type="ECO:0000259" key="16">
    <source>
        <dbReference type="PROSITE" id="PS50125"/>
    </source>
</evidence>
<comment type="catalytic activity">
    <reaction evidence="1">
        <text>ATP = 3',5'-cyclic AMP + diphosphate</text>
        <dbReference type="Rhea" id="RHEA:15389"/>
        <dbReference type="ChEBI" id="CHEBI:30616"/>
        <dbReference type="ChEBI" id="CHEBI:33019"/>
        <dbReference type="ChEBI" id="CHEBI:58165"/>
        <dbReference type="EC" id="4.6.1.1"/>
    </reaction>
</comment>
<evidence type="ECO:0000256" key="5">
    <source>
        <dbReference type="ARBA" id="ARBA00012201"/>
    </source>
</evidence>
<comment type="subcellular location">
    <subcellularLocation>
        <location evidence="4">Membrane</location>
        <topology evidence="4">Multi-pass membrane protein</topology>
    </subcellularLocation>
</comment>
<dbReference type="EC" id="4.6.1.1" evidence="5"/>
<dbReference type="Proteomes" id="UP000504611">
    <property type="component" value="Unplaced"/>
</dbReference>
<name>A0A6I9NY39_9TELE</name>
<accession>A0A6I9NY39</accession>
<evidence type="ECO:0000256" key="10">
    <source>
        <dbReference type="ARBA" id="ARBA00022842"/>
    </source>
</evidence>
<dbReference type="GO" id="GO:0005524">
    <property type="term" value="F:ATP binding"/>
    <property type="evidence" value="ECO:0007669"/>
    <property type="project" value="UniProtKB-KW"/>
</dbReference>
<dbReference type="GO" id="GO:0005886">
    <property type="term" value="C:plasma membrane"/>
    <property type="evidence" value="ECO:0007669"/>
    <property type="project" value="TreeGrafter"/>
</dbReference>
<keyword evidence="7" id="KW-0479">Metal-binding</keyword>
<comment type="cofactor">
    <cofactor evidence="2">
        <name>Mn(2+)</name>
        <dbReference type="ChEBI" id="CHEBI:29035"/>
    </cofactor>
</comment>
<dbReference type="InterPro" id="IPR029787">
    <property type="entry name" value="Nucleotide_cyclase"/>
</dbReference>
<dbReference type="PROSITE" id="PS50125">
    <property type="entry name" value="GUANYLATE_CYCLASE_2"/>
    <property type="match status" value="1"/>
</dbReference>
<dbReference type="OrthoDB" id="10261550at2759"/>
<feature type="non-terminal residue" evidence="18">
    <location>
        <position position="185"/>
    </location>
</feature>
<evidence type="ECO:0000256" key="9">
    <source>
        <dbReference type="ARBA" id="ARBA00022840"/>
    </source>
</evidence>
<sequence>DHHQLRIKILGDCYYCICGLPDFREDHAACSINMGLAMVDAISYVREKTKTEVDMRVGVHTGTVLGGVLGQKKWQFDVWSTDVTVANKMESGGIPGRVHISQTTKDCLLGGFDLEPGEGGERCEYLMEKGIDTYLVLVPKQAANGLNANKPGMLSNTNSNQLINTTVTNGNATSPQLTAADCKQE</sequence>
<comment type="similarity">
    <text evidence="15">Belongs to the adenylyl cyclase class-4/guanylyl cyclase family.</text>
</comment>
<dbReference type="GeneID" id="104954027"/>
<dbReference type="PANTHER" id="PTHR45627:SF30">
    <property type="entry name" value="ADENYLATE CYCLASE TYPE 3"/>
    <property type="match status" value="1"/>
</dbReference>
<dbReference type="Gene3D" id="3.30.70.1230">
    <property type="entry name" value="Nucleotide cyclase"/>
    <property type="match status" value="1"/>
</dbReference>
<evidence type="ECO:0000256" key="7">
    <source>
        <dbReference type="ARBA" id="ARBA00022723"/>
    </source>
</evidence>
<keyword evidence="8" id="KW-0547">Nucleotide-binding</keyword>
<evidence type="ECO:0000256" key="2">
    <source>
        <dbReference type="ARBA" id="ARBA00001936"/>
    </source>
</evidence>
<keyword evidence="14 15" id="KW-0456">Lyase</keyword>
<keyword evidence="13" id="KW-0472">Membrane</keyword>
<keyword evidence="12" id="KW-0115">cAMP biosynthesis</keyword>
<evidence type="ECO:0000256" key="12">
    <source>
        <dbReference type="ARBA" id="ARBA00022998"/>
    </source>
</evidence>
<dbReference type="PROSITE" id="PS00452">
    <property type="entry name" value="GUANYLATE_CYCLASE_1"/>
    <property type="match status" value="1"/>
</dbReference>
<dbReference type="InterPro" id="IPR018297">
    <property type="entry name" value="A/G_cyclase_CS"/>
</dbReference>